<sequence>MSIERGSVVAPAGCGKTELIATALLRHARPLPILVLTHTHAGVAALRRRLERSGVSRRAYRLSTIDGWAMRLISTFPARSGHDPAIVEAARPDYAEARRAAAGLLAAGHVDDVIRASYDRLIVDEYQDCSCLQHATVAGIAALVPTAVLGDPMQAIFNFGKIDCMADWVGDVLATFPVAETLDTPWRWINAGAHDLGAWLLEVRATLETGGRVDVRNGPNVTWVRLDGSGSDHPSQLRACLTKSPVAGGNVLIIGESTNPASQRAFASQTPGAVTVEAVDLQDLVMFSQRLDLSAPNALEVIVDFAESVMNNVGGKDFVRRVQVLRGGRARKEASDAESAAMAFEDDRCHGRVLALLSEINGQSGVRVYRPAVHRACMQALRQCTDADGFRAACVRMREEHRQLGRDLPNRAVGSTLLLKGLEADVAVILSADKMDARHLYVAMTRGARKLVICSRVPTLGF</sequence>
<dbReference type="InterPro" id="IPR014016">
    <property type="entry name" value="UvrD-like_ATP-bd"/>
</dbReference>
<dbReference type="GO" id="GO:0043138">
    <property type="term" value="F:3'-5' DNA helicase activity"/>
    <property type="evidence" value="ECO:0007669"/>
    <property type="project" value="TreeGrafter"/>
</dbReference>
<protein>
    <recommendedName>
        <fullName evidence="5">DNA 3'-5' helicase II</fullName>
    </recommendedName>
</protein>
<dbReference type="SUPFAM" id="SSF52540">
    <property type="entry name" value="P-loop containing nucleoside triphosphate hydrolases"/>
    <property type="match status" value="1"/>
</dbReference>
<dbReference type="InterPro" id="IPR027417">
    <property type="entry name" value="P-loop_NTPase"/>
</dbReference>
<reference evidence="7 8" key="1">
    <citation type="submission" date="2020-08" db="EMBL/GenBank/DDBJ databases">
        <title>Genomic Encyclopedia of Type Strains, Phase IV (KMG-IV): sequencing the most valuable type-strain genomes for metagenomic binning, comparative biology and taxonomic classification.</title>
        <authorList>
            <person name="Goeker M."/>
        </authorList>
    </citation>
    <scope>NUCLEOTIDE SEQUENCE [LARGE SCALE GENOMIC DNA]</scope>
    <source>
        <strain evidence="7 8">DSM 102238</strain>
    </source>
</reference>
<keyword evidence="4" id="KW-0067">ATP-binding</keyword>
<evidence type="ECO:0000256" key="1">
    <source>
        <dbReference type="ARBA" id="ARBA00022741"/>
    </source>
</evidence>
<organism evidence="7 8">
    <name type="scientific">Aureimonas pseudogalii</name>
    <dbReference type="NCBI Taxonomy" id="1744844"/>
    <lineage>
        <taxon>Bacteria</taxon>
        <taxon>Pseudomonadati</taxon>
        <taxon>Pseudomonadota</taxon>
        <taxon>Alphaproteobacteria</taxon>
        <taxon>Hyphomicrobiales</taxon>
        <taxon>Aurantimonadaceae</taxon>
        <taxon>Aureimonas</taxon>
    </lineage>
</organism>
<keyword evidence="8" id="KW-1185">Reference proteome</keyword>
<dbReference type="Gene3D" id="3.40.50.300">
    <property type="entry name" value="P-loop containing nucleotide triphosphate hydrolases"/>
    <property type="match status" value="1"/>
</dbReference>
<dbReference type="EMBL" id="JACIEK010000005">
    <property type="protein sequence ID" value="MBB3998407.1"/>
    <property type="molecule type" value="Genomic_DNA"/>
</dbReference>
<gene>
    <name evidence="7" type="ORF">GGR04_002248</name>
</gene>
<keyword evidence="1" id="KW-0547">Nucleotide-binding</keyword>
<keyword evidence="3 7" id="KW-0347">Helicase</keyword>
<evidence type="ECO:0000256" key="5">
    <source>
        <dbReference type="ARBA" id="ARBA00034923"/>
    </source>
</evidence>
<dbReference type="Pfam" id="PF00580">
    <property type="entry name" value="UvrD-helicase"/>
    <property type="match status" value="1"/>
</dbReference>
<dbReference type="Proteomes" id="UP000542776">
    <property type="component" value="Unassembled WGS sequence"/>
</dbReference>
<dbReference type="GO" id="GO:0000725">
    <property type="term" value="P:recombinational repair"/>
    <property type="evidence" value="ECO:0007669"/>
    <property type="project" value="TreeGrafter"/>
</dbReference>
<dbReference type="PANTHER" id="PTHR11070:SF2">
    <property type="entry name" value="ATP-DEPENDENT DNA HELICASE SRS2"/>
    <property type="match status" value="1"/>
</dbReference>
<evidence type="ECO:0000256" key="4">
    <source>
        <dbReference type="ARBA" id="ARBA00022840"/>
    </source>
</evidence>
<evidence type="ECO:0000313" key="8">
    <source>
        <dbReference type="Proteomes" id="UP000542776"/>
    </source>
</evidence>
<evidence type="ECO:0000256" key="2">
    <source>
        <dbReference type="ARBA" id="ARBA00022801"/>
    </source>
</evidence>
<keyword evidence="2 7" id="KW-0378">Hydrolase</keyword>
<dbReference type="PANTHER" id="PTHR11070">
    <property type="entry name" value="UVRD / RECB / PCRA DNA HELICASE FAMILY MEMBER"/>
    <property type="match status" value="1"/>
</dbReference>
<accession>A0A7W6EBT8</accession>
<dbReference type="InterPro" id="IPR000212">
    <property type="entry name" value="DNA_helicase_UvrD/REP"/>
</dbReference>
<feature type="domain" description="UvrD-like helicase ATP-binding" evidence="6">
    <location>
        <begin position="109"/>
        <end position="159"/>
    </location>
</feature>
<dbReference type="GO" id="GO:0003677">
    <property type="term" value="F:DNA binding"/>
    <property type="evidence" value="ECO:0007669"/>
    <property type="project" value="InterPro"/>
</dbReference>
<dbReference type="GO" id="GO:0005524">
    <property type="term" value="F:ATP binding"/>
    <property type="evidence" value="ECO:0007669"/>
    <property type="project" value="UniProtKB-KW"/>
</dbReference>
<evidence type="ECO:0000259" key="6">
    <source>
        <dbReference type="Pfam" id="PF00580"/>
    </source>
</evidence>
<name>A0A7W6EBT8_9HYPH</name>
<comment type="caution">
    <text evidence="7">The sequence shown here is derived from an EMBL/GenBank/DDBJ whole genome shotgun (WGS) entry which is preliminary data.</text>
</comment>
<dbReference type="AlphaFoldDB" id="A0A7W6EBT8"/>
<evidence type="ECO:0000256" key="3">
    <source>
        <dbReference type="ARBA" id="ARBA00022806"/>
    </source>
</evidence>
<dbReference type="GO" id="GO:0016787">
    <property type="term" value="F:hydrolase activity"/>
    <property type="evidence" value="ECO:0007669"/>
    <property type="project" value="UniProtKB-KW"/>
</dbReference>
<evidence type="ECO:0000313" key="7">
    <source>
        <dbReference type="EMBL" id="MBB3998407.1"/>
    </source>
</evidence>
<proteinExistence type="predicted"/>